<dbReference type="NCBIfam" id="TIGR01730">
    <property type="entry name" value="RND_mfp"/>
    <property type="match status" value="1"/>
</dbReference>
<organism evidence="11 12">
    <name type="scientific">Geoanaerobacter pelophilus</name>
    <dbReference type="NCBI Taxonomy" id="60036"/>
    <lineage>
        <taxon>Bacteria</taxon>
        <taxon>Pseudomonadati</taxon>
        <taxon>Thermodesulfobacteriota</taxon>
        <taxon>Desulfuromonadia</taxon>
        <taxon>Geobacterales</taxon>
        <taxon>Geobacteraceae</taxon>
        <taxon>Geoanaerobacter</taxon>
    </lineage>
</organism>
<dbReference type="FunFam" id="2.40.420.20:FF:000006">
    <property type="entry name" value="RND family efflux transporter MFP subunit"/>
    <property type="match status" value="1"/>
</dbReference>
<dbReference type="SUPFAM" id="SSF111369">
    <property type="entry name" value="HlyD-like secretion proteins"/>
    <property type="match status" value="1"/>
</dbReference>
<dbReference type="InterPro" id="IPR058792">
    <property type="entry name" value="Beta-barrel_RND_2"/>
</dbReference>
<dbReference type="GO" id="GO:0060003">
    <property type="term" value="P:copper ion export"/>
    <property type="evidence" value="ECO:0007669"/>
    <property type="project" value="TreeGrafter"/>
</dbReference>
<dbReference type="InterPro" id="IPR051909">
    <property type="entry name" value="MFP_Cation_Efflux"/>
</dbReference>
<dbReference type="Pfam" id="PF25954">
    <property type="entry name" value="Beta-barrel_RND_2"/>
    <property type="match status" value="1"/>
</dbReference>
<evidence type="ECO:0000256" key="1">
    <source>
        <dbReference type="ARBA" id="ARBA00009477"/>
    </source>
</evidence>
<dbReference type="PANTHER" id="PTHR30097">
    <property type="entry name" value="CATION EFFLUX SYSTEM PROTEIN CUSB"/>
    <property type="match status" value="1"/>
</dbReference>
<dbReference type="InterPro" id="IPR058647">
    <property type="entry name" value="BSH_CzcB-like"/>
</dbReference>
<keyword evidence="12" id="KW-1185">Reference proteome</keyword>
<dbReference type="GO" id="GO:0046914">
    <property type="term" value="F:transition metal ion binding"/>
    <property type="evidence" value="ECO:0007669"/>
    <property type="project" value="TreeGrafter"/>
</dbReference>
<dbReference type="GO" id="GO:0022857">
    <property type="term" value="F:transmembrane transporter activity"/>
    <property type="evidence" value="ECO:0007669"/>
    <property type="project" value="InterPro"/>
</dbReference>
<evidence type="ECO:0000259" key="9">
    <source>
        <dbReference type="Pfam" id="PF25973"/>
    </source>
</evidence>
<dbReference type="InterPro" id="IPR006143">
    <property type="entry name" value="RND_pump_MFP"/>
</dbReference>
<comment type="caution">
    <text evidence="11">The sequence shown here is derived from an EMBL/GenBank/DDBJ whole genome shotgun (WGS) entry which is preliminary data.</text>
</comment>
<dbReference type="InterPro" id="IPR058649">
    <property type="entry name" value="CzcB_C"/>
</dbReference>
<dbReference type="GO" id="GO:0030288">
    <property type="term" value="C:outer membrane-bounded periplasmic space"/>
    <property type="evidence" value="ECO:0007669"/>
    <property type="project" value="TreeGrafter"/>
</dbReference>
<reference evidence="11 12" key="1">
    <citation type="submission" date="2021-05" db="EMBL/GenBank/DDBJ databases">
        <title>The draft genome of Geobacter pelophilus DSM 12255.</title>
        <authorList>
            <person name="Xu Z."/>
            <person name="Masuda Y."/>
            <person name="Itoh H."/>
            <person name="Senoo K."/>
        </authorList>
    </citation>
    <scope>NUCLEOTIDE SEQUENCE [LARGE SCALE GENOMIC DNA]</scope>
    <source>
        <strain evidence="11 12">DSM 12255</strain>
    </source>
</reference>
<evidence type="ECO:0000259" key="8">
    <source>
        <dbReference type="Pfam" id="PF25954"/>
    </source>
</evidence>
<evidence type="ECO:0000259" key="10">
    <source>
        <dbReference type="Pfam" id="PF25975"/>
    </source>
</evidence>
<keyword evidence="3" id="KW-0862">Zinc</keyword>
<comment type="function">
    <text evidence="5">CzcA and CzcB together would act in zinc efflux nearly as effectively as the complete czc efflux system (CzcABC). The CzcB protein is thought to funnel zinc cations to the CzcA transport protein.</text>
</comment>
<dbReference type="FunFam" id="1.10.287.470:FF:000018">
    <property type="entry name" value="Efflux RND transporter periplasmic adaptor subunit"/>
    <property type="match status" value="1"/>
</dbReference>
<dbReference type="InterPro" id="IPR058648">
    <property type="entry name" value="HH_CzcB-like"/>
</dbReference>
<dbReference type="Pfam" id="PF25975">
    <property type="entry name" value="CzcB_C"/>
    <property type="match status" value="1"/>
</dbReference>
<comment type="similarity">
    <text evidence="1">Belongs to the membrane fusion protein (MFP) (TC 8.A.1) family.</text>
</comment>
<feature type="domain" description="CusB-like beta-barrel" evidence="8">
    <location>
        <begin position="260"/>
        <end position="335"/>
    </location>
</feature>
<dbReference type="Gene3D" id="2.40.30.170">
    <property type="match status" value="1"/>
</dbReference>
<evidence type="ECO:0000256" key="2">
    <source>
        <dbReference type="ARBA" id="ARBA00022448"/>
    </source>
</evidence>
<dbReference type="GO" id="GO:0015679">
    <property type="term" value="P:plasma membrane copper ion transport"/>
    <property type="evidence" value="ECO:0007669"/>
    <property type="project" value="TreeGrafter"/>
</dbReference>
<dbReference type="Pfam" id="PF25973">
    <property type="entry name" value="BSH_CzcB"/>
    <property type="match status" value="1"/>
</dbReference>
<feature type="domain" description="CzcB-like alpha-helical hairpin" evidence="7">
    <location>
        <begin position="152"/>
        <end position="206"/>
    </location>
</feature>
<dbReference type="RefSeq" id="WP_214169865.1">
    <property type="nucleotide sequence ID" value="NZ_JAHCVJ010000001.1"/>
</dbReference>
<dbReference type="GO" id="GO:0046686">
    <property type="term" value="P:response to cadmium ion"/>
    <property type="evidence" value="ECO:0007669"/>
    <property type="project" value="UniProtKB-KW"/>
</dbReference>
<dbReference type="Proteomes" id="UP000811899">
    <property type="component" value="Unassembled WGS sequence"/>
</dbReference>
<feature type="compositionally biased region" description="Basic and acidic residues" evidence="6">
    <location>
        <begin position="33"/>
        <end position="68"/>
    </location>
</feature>
<dbReference type="Gene3D" id="2.40.420.20">
    <property type="match status" value="1"/>
</dbReference>
<evidence type="ECO:0000313" key="12">
    <source>
        <dbReference type="Proteomes" id="UP000811899"/>
    </source>
</evidence>
<keyword evidence="4" id="KW-0105">Cadmium resistance</keyword>
<name>A0AAW4KYT9_9BACT</name>
<dbReference type="PANTHER" id="PTHR30097:SF15">
    <property type="entry name" value="CATION EFFLUX SYSTEM PROTEIN CUSB"/>
    <property type="match status" value="1"/>
</dbReference>
<dbReference type="Gene3D" id="1.10.287.470">
    <property type="entry name" value="Helix hairpin bin"/>
    <property type="match status" value="1"/>
</dbReference>
<dbReference type="FunFam" id="2.40.30.170:FF:000010">
    <property type="entry name" value="Efflux RND transporter periplasmic adaptor subunit"/>
    <property type="match status" value="1"/>
</dbReference>
<proteinExistence type="inferred from homology"/>
<evidence type="ECO:0000256" key="6">
    <source>
        <dbReference type="SAM" id="MobiDB-lite"/>
    </source>
</evidence>
<dbReference type="EMBL" id="JAHCVJ010000001">
    <property type="protein sequence ID" value="MBT0663092.1"/>
    <property type="molecule type" value="Genomic_DNA"/>
</dbReference>
<dbReference type="GO" id="GO:0016020">
    <property type="term" value="C:membrane"/>
    <property type="evidence" value="ECO:0007669"/>
    <property type="project" value="InterPro"/>
</dbReference>
<evidence type="ECO:0000256" key="5">
    <source>
        <dbReference type="ARBA" id="ARBA00058766"/>
    </source>
</evidence>
<dbReference type="AlphaFoldDB" id="A0AAW4KYT9"/>
<dbReference type="Pfam" id="PF25893">
    <property type="entry name" value="HH_CzcB"/>
    <property type="match status" value="1"/>
</dbReference>
<feature type="region of interest" description="Disordered" evidence="6">
    <location>
        <begin position="28"/>
        <end position="68"/>
    </location>
</feature>
<keyword evidence="2" id="KW-0813">Transport</keyword>
<feature type="domain" description="CzcB-like barrel-sandwich hybrid" evidence="9">
    <location>
        <begin position="109"/>
        <end position="257"/>
    </location>
</feature>
<protein>
    <submittedName>
        <fullName evidence="11">Efflux RND transporter periplasmic adaptor subunit</fullName>
    </submittedName>
</protein>
<feature type="domain" description="CzcB-like C-terminal circularly permuted SH3-like" evidence="10">
    <location>
        <begin position="345"/>
        <end position="405"/>
    </location>
</feature>
<evidence type="ECO:0000256" key="3">
    <source>
        <dbReference type="ARBA" id="ARBA00022833"/>
    </source>
</evidence>
<evidence type="ECO:0000259" key="7">
    <source>
        <dbReference type="Pfam" id="PF25893"/>
    </source>
</evidence>
<sequence>MNKKAIIIGLILALALGGGVAYRLTHSTTGGGEKAEHNEAGHKDEKGGHDEGKEKKEGHEGHDEHGEEKVVKMSAEVQKQSGVVVAPAKKQRLAGVISATGKVEANADKIAHVSPRISGKIVSVKSSLGDSVAAGQVLVTIDSVELGEALNRYHQSKTKFTLAQSNMDRIKALVEKKIAARKEILQAETDYKTTQTELHTDEERLSLFGVSVADLKDDHHKKPLLPVRSPISGIITEKHAIVGELADPSKSLYTVADLSSVWVLVDIHEKDLAKVRRGQTTTVIVGAFPDQKFRGRITYLADLVDEATRTVKARVEVPNPGRKLKPEMFATVELAIAADTPPVLSVPEEAVQELDGKKLIFVAEKETEFEPRAVGLGRTVGGMVEVVSGLKEGERYAVKGAFTLKSELKKEELEGDEH</sequence>
<gene>
    <name evidence="11" type="ORF">KI809_02160</name>
</gene>
<evidence type="ECO:0000256" key="4">
    <source>
        <dbReference type="ARBA" id="ARBA00043263"/>
    </source>
</evidence>
<accession>A0AAW4KYT9</accession>
<evidence type="ECO:0000313" key="11">
    <source>
        <dbReference type="EMBL" id="MBT0663092.1"/>
    </source>
</evidence>
<dbReference type="Gene3D" id="2.40.50.100">
    <property type="match status" value="1"/>
</dbReference>